<evidence type="ECO:0008006" key="4">
    <source>
        <dbReference type="Google" id="ProtNLM"/>
    </source>
</evidence>
<dbReference type="Proteomes" id="UP001521222">
    <property type="component" value="Unassembled WGS sequence"/>
</dbReference>
<reference evidence="2 3" key="1">
    <citation type="submission" date="2024-02" db="EMBL/GenBank/DDBJ databases">
        <title>De novo assembly and annotation of 12 fungi associated with fruit tree decline syndrome in Ontario, Canada.</title>
        <authorList>
            <person name="Sulman M."/>
            <person name="Ellouze W."/>
            <person name="Ilyukhin E."/>
        </authorList>
    </citation>
    <scope>NUCLEOTIDE SEQUENCE [LARGE SCALE GENOMIC DNA]</scope>
    <source>
        <strain evidence="2 3">M97-236</strain>
    </source>
</reference>
<sequence>MSEEENRFSVKWKLDRLVRAHPARNLRVIAQQHCDIQGGAEPERDCSKALREKANMERTIHALNELHVQVIQYDGRLAKLQVSYNELKISKYGVFGRCLASIESALMDVQKKLDDTTEQMMDQTHAFDERLVDGLKAPIKNTQSKLDDTQVELDGLKTTAKALRTARDSALTVLWDTVGAAERPNFESKSMDDIVQLTAEHIDECATLVRQLMIAINKYDTALAKETGVVDELNDKLQACREDRDRWELWAGNAEGLGRRMYAKFTSDKAEYAAYVEEREAYITELEAHIAYLDATMDQATALMKGSS</sequence>
<name>A0ABR3RY74_9PLEO</name>
<evidence type="ECO:0000256" key="1">
    <source>
        <dbReference type="SAM" id="Coils"/>
    </source>
</evidence>
<gene>
    <name evidence="2" type="ORF">SLS59_002114</name>
</gene>
<keyword evidence="3" id="KW-1185">Reference proteome</keyword>
<proteinExistence type="predicted"/>
<evidence type="ECO:0000313" key="3">
    <source>
        <dbReference type="Proteomes" id="UP001521222"/>
    </source>
</evidence>
<feature type="coiled-coil region" evidence="1">
    <location>
        <begin position="99"/>
        <end position="166"/>
    </location>
</feature>
<organism evidence="2 3">
    <name type="scientific">Nothophoma quercina</name>
    <dbReference type="NCBI Taxonomy" id="749835"/>
    <lineage>
        <taxon>Eukaryota</taxon>
        <taxon>Fungi</taxon>
        <taxon>Dikarya</taxon>
        <taxon>Ascomycota</taxon>
        <taxon>Pezizomycotina</taxon>
        <taxon>Dothideomycetes</taxon>
        <taxon>Pleosporomycetidae</taxon>
        <taxon>Pleosporales</taxon>
        <taxon>Pleosporineae</taxon>
        <taxon>Didymellaceae</taxon>
        <taxon>Nothophoma</taxon>
    </lineage>
</organism>
<keyword evidence="1" id="KW-0175">Coiled coil</keyword>
<protein>
    <recommendedName>
        <fullName evidence="4">Autophagy-related protein 17</fullName>
    </recommendedName>
</protein>
<comment type="caution">
    <text evidence="2">The sequence shown here is derived from an EMBL/GenBank/DDBJ whole genome shotgun (WGS) entry which is preliminary data.</text>
</comment>
<accession>A0ABR3RY74</accession>
<dbReference type="EMBL" id="JAKIXB020000005">
    <property type="protein sequence ID" value="KAL1608922.1"/>
    <property type="molecule type" value="Genomic_DNA"/>
</dbReference>
<evidence type="ECO:0000313" key="2">
    <source>
        <dbReference type="EMBL" id="KAL1608922.1"/>
    </source>
</evidence>